<evidence type="ECO:0000313" key="2">
    <source>
        <dbReference type="Proteomes" id="UP001229421"/>
    </source>
</evidence>
<accession>A0AAD8LJV4</accession>
<sequence length="80" mass="9173">MYTDCILGKWWGSVSFISIHNTIVKSSQFSSTLFTILHFQLNLCFNLSISELVINQLCNLIDVLLIDLTVEKLILIQVRN</sequence>
<gene>
    <name evidence="1" type="ORF">QVD17_06278</name>
</gene>
<reference evidence="1" key="1">
    <citation type="journal article" date="2023" name="bioRxiv">
        <title>Improved chromosome-level genome assembly for marigold (Tagetes erecta).</title>
        <authorList>
            <person name="Jiang F."/>
            <person name="Yuan L."/>
            <person name="Wang S."/>
            <person name="Wang H."/>
            <person name="Xu D."/>
            <person name="Wang A."/>
            <person name="Fan W."/>
        </authorList>
    </citation>
    <scope>NUCLEOTIDE SEQUENCE</scope>
    <source>
        <strain evidence="1">WSJ</strain>
        <tissue evidence="1">Leaf</tissue>
    </source>
</reference>
<dbReference type="AlphaFoldDB" id="A0AAD8LJV4"/>
<comment type="caution">
    <text evidence="1">The sequence shown here is derived from an EMBL/GenBank/DDBJ whole genome shotgun (WGS) entry which is preliminary data.</text>
</comment>
<protein>
    <submittedName>
        <fullName evidence="1">Uncharacterized protein</fullName>
    </submittedName>
</protein>
<keyword evidence="2" id="KW-1185">Reference proteome</keyword>
<dbReference type="EMBL" id="JAUHHV010000001">
    <property type="protein sequence ID" value="KAK1440451.1"/>
    <property type="molecule type" value="Genomic_DNA"/>
</dbReference>
<name>A0AAD8LJV4_TARER</name>
<proteinExistence type="predicted"/>
<organism evidence="1 2">
    <name type="scientific">Tagetes erecta</name>
    <name type="common">African marigold</name>
    <dbReference type="NCBI Taxonomy" id="13708"/>
    <lineage>
        <taxon>Eukaryota</taxon>
        <taxon>Viridiplantae</taxon>
        <taxon>Streptophyta</taxon>
        <taxon>Embryophyta</taxon>
        <taxon>Tracheophyta</taxon>
        <taxon>Spermatophyta</taxon>
        <taxon>Magnoliopsida</taxon>
        <taxon>eudicotyledons</taxon>
        <taxon>Gunneridae</taxon>
        <taxon>Pentapetalae</taxon>
        <taxon>asterids</taxon>
        <taxon>campanulids</taxon>
        <taxon>Asterales</taxon>
        <taxon>Asteraceae</taxon>
        <taxon>Asteroideae</taxon>
        <taxon>Heliantheae alliance</taxon>
        <taxon>Tageteae</taxon>
        <taxon>Tagetes</taxon>
    </lineage>
</organism>
<evidence type="ECO:0000313" key="1">
    <source>
        <dbReference type="EMBL" id="KAK1440451.1"/>
    </source>
</evidence>
<dbReference type="Proteomes" id="UP001229421">
    <property type="component" value="Unassembled WGS sequence"/>
</dbReference>